<evidence type="ECO:0000259" key="1">
    <source>
        <dbReference type="PROSITE" id="PS51782"/>
    </source>
</evidence>
<dbReference type="SMART" id="SM00257">
    <property type="entry name" value="LysM"/>
    <property type="match status" value="1"/>
</dbReference>
<dbReference type="Pfam" id="PF12673">
    <property type="entry name" value="SipL"/>
    <property type="match status" value="3"/>
</dbReference>
<proteinExistence type="predicted"/>
<sequence length="533" mass="60076">MKLSLETMITNQIKCHGSIQTTLEDDVNVPDTKPDIDFIIKQHGCLELTEITCEQNKCIVHGQLQFELLYASNDDIRPIHNMKGQIPFEETINMDSLSDTDTVFCSYDLEDCQIKLIHSRKISVRAIAGFHCQAEDETSYPAGVDIISDDAARAGMDALVPEGLHKRFDDISYTRSTPRQKDVFRIKDELTLPKGKPDIDTILYYEMTPVNLQTRLLEDSIRITGDLHVFVLYIPVDEERRMEYLETETSIDGIVQCDQCSEQMIPDIIFQPGCGSMEVKPDEDGEQRILEIELPLNMTMKFYEDVKLPILKDAYSTACELTLSKKPVTFEQLLLKTQNVIRVSDQIKPDDKQERILQICTASGRVQIDEQEIREDGIALEGIVALDILYITENDDQPLGSLNAVIPFQHFMEIKGISPEDHYLLQTDISQISVIMLDAAEIEAKVVLSVSAIVFTSAGCNVITQIEEAPQDLERLQKMPGIVGFIVSDNSSLWDIAKEYQTSPESIMELNGLTSEEVHPGDRLLLAKQVDGL</sequence>
<dbReference type="SUPFAM" id="SSF54106">
    <property type="entry name" value="LysM domain"/>
    <property type="match status" value="1"/>
</dbReference>
<accession>A0ABR7N0Q8</accession>
<dbReference type="EMBL" id="JACRSX010000005">
    <property type="protein sequence ID" value="MBC8562198.1"/>
    <property type="molecule type" value="Genomic_DNA"/>
</dbReference>
<gene>
    <name evidence="2" type="ORF">H8704_06075</name>
</gene>
<dbReference type="Proteomes" id="UP000606193">
    <property type="component" value="Unassembled WGS sequence"/>
</dbReference>
<name>A0ABR7N0Q8_9FIRM</name>
<evidence type="ECO:0000313" key="2">
    <source>
        <dbReference type="EMBL" id="MBC8562198.1"/>
    </source>
</evidence>
<dbReference type="Pfam" id="PF01476">
    <property type="entry name" value="LysM"/>
    <property type="match status" value="1"/>
</dbReference>
<dbReference type="InterPro" id="IPR018392">
    <property type="entry name" value="LysM"/>
</dbReference>
<dbReference type="CDD" id="cd00118">
    <property type="entry name" value="LysM"/>
    <property type="match status" value="1"/>
</dbReference>
<protein>
    <submittedName>
        <fullName evidence="2">DUF3794 domain-containing protein</fullName>
    </submittedName>
</protein>
<feature type="domain" description="LysM" evidence="1">
    <location>
        <begin position="483"/>
        <end position="526"/>
    </location>
</feature>
<reference evidence="2 3" key="1">
    <citation type="submission" date="2020-08" db="EMBL/GenBank/DDBJ databases">
        <title>Genome public.</title>
        <authorList>
            <person name="Liu C."/>
            <person name="Sun Q."/>
        </authorList>
    </citation>
    <scope>NUCLEOTIDE SEQUENCE [LARGE SCALE GENOMIC DNA]</scope>
    <source>
        <strain evidence="2 3">NSJ-37</strain>
    </source>
</reference>
<evidence type="ECO:0000313" key="3">
    <source>
        <dbReference type="Proteomes" id="UP000606193"/>
    </source>
</evidence>
<keyword evidence="3" id="KW-1185">Reference proteome</keyword>
<dbReference type="InterPro" id="IPR024300">
    <property type="entry name" value="SipL_SPOCS_dom"/>
</dbReference>
<organism evidence="2 3">
    <name type="scientific">Jutongia huaianensis</name>
    <dbReference type="NCBI Taxonomy" id="2763668"/>
    <lineage>
        <taxon>Bacteria</taxon>
        <taxon>Bacillati</taxon>
        <taxon>Bacillota</taxon>
        <taxon>Clostridia</taxon>
        <taxon>Lachnospirales</taxon>
        <taxon>Lachnospiraceae</taxon>
        <taxon>Jutongia</taxon>
    </lineage>
</organism>
<dbReference type="InterPro" id="IPR036779">
    <property type="entry name" value="LysM_dom_sf"/>
</dbReference>
<dbReference type="PROSITE" id="PS51782">
    <property type="entry name" value="LYSM"/>
    <property type="match status" value="1"/>
</dbReference>
<comment type="caution">
    <text evidence="2">The sequence shown here is derived from an EMBL/GenBank/DDBJ whole genome shotgun (WGS) entry which is preliminary data.</text>
</comment>
<dbReference type="RefSeq" id="WP_182458247.1">
    <property type="nucleotide sequence ID" value="NZ_JACRSX010000005.1"/>
</dbReference>
<dbReference type="Gene3D" id="3.10.350.10">
    <property type="entry name" value="LysM domain"/>
    <property type="match status" value="1"/>
</dbReference>